<feature type="domain" description="GST N-terminal" evidence="1">
    <location>
        <begin position="4"/>
        <end position="85"/>
    </location>
</feature>
<dbReference type="InterPro" id="IPR004046">
    <property type="entry name" value="GST_C"/>
</dbReference>
<feature type="domain" description="GST C-terminal" evidence="2">
    <location>
        <begin position="87"/>
        <end position="210"/>
    </location>
</feature>
<dbReference type="PANTHER" id="PTHR11571">
    <property type="entry name" value="GLUTATHIONE S-TRANSFERASE"/>
    <property type="match status" value="1"/>
</dbReference>
<proteinExistence type="evidence at transcript level"/>
<dbReference type="AlphaFoldDB" id="A0A0A7DNA4"/>
<sequence length="210" mass="24449">MGNAQYKLYYFEFKFRAETIRFIFEAAGKPYEDIRFAQSKWPEYKNESPFGTAPYLEISNGSQTLKLGESIAIARYVARKFKLAGKSDEESAIVDMYADLITDLMNQMVRIIVEKDEGKKKQEQDKLQNELVPKCFQLFDDRIAQSKSGYFVPSGLTWVDLYLFNFIDLQGDKVDDLLNNNCKHVKKLYENVRTNPRIAAYLKRRPVTSF</sequence>
<dbReference type="InterPro" id="IPR040079">
    <property type="entry name" value="Glutathione_S-Trfase"/>
</dbReference>
<name>A0A0A7DNA4_9BILA</name>
<dbReference type="CDD" id="cd03192">
    <property type="entry name" value="GST_C_Sigma_like"/>
    <property type="match status" value="1"/>
</dbReference>
<dbReference type="PROSITE" id="PS50405">
    <property type="entry name" value="GST_CTER"/>
    <property type="match status" value="1"/>
</dbReference>
<dbReference type="FunFam" id="1.20.1050.10:FF:000030">
    <property type="entry name" value="Glutathione S-transferase S1"/>
    <property type="match status" value="1"/>
</dbReference>
<protein>
    <submittedName>
        <fullName evidence="3">Glutathione S-transferase sigma 6</fullName>
    </submittedName>
</protein>
<evidence type="ECO:0000259" key="2">
    <source>
        <dbReference type="PROSITE" id="PS50405"/>
    </source>
</evidence>
<dbReference type="SUPFAM" id="SSF47616">
    <property type="entry name" value="GST C-terminal domain-like"/>
    <property type="match status" value="1"/>
</dbReference>
<dbReference type="SFLD" id="SFLDG00363">
    <property type="entry name" value="AMPS_(cytGST):_Alpha-__Mu-__Pi"/>
    <property type="match status" value="1"/>
</dbReference>
<dbReference type="CDD" id="cd03039">
    <property type="entry name" value="GST_N_Sigma_like"/>
    <property type="match status" value="1"/>
</dbReference>
<dbReference type="InterPro" id="IPR050213">
    <property type="entry name" value="GST_superfamily"/>
</dbReference>
<keyword evidence="3" id="KW-0808">Transferase</keyword>
<dbReference type="Gene3D" id="1.20.1050.10">
    <property type="match status" value="1"/>
</dbReference>
<dbReference type="SFLD" id="SFLDS00019">
    <property type="entry name" value="Glutathione_Transferase_(cytos"/>
    <property type="match status" value="1"/>
</dbReference>
<dbReference type="EMBL" id="KF855311">
    <property type="protein sequence ID" value="AIT99307.1"/>
    <property type="molecule type" value="mRNA"/>
</dbReference>
<dbReference type="PROSITE" id="PS50404">
    <property type="entry name" value="GST_NTER"/>
    <property type="match status" value="1"/>
</dbReference>
<evidence type="ECO:0000259" key="1">
    <source>
        <dbReference type="PROSITE" id="PS50404"/>
    </source>
</evidence>
<dbReference type="InterPro" id="IPR036249">
    <property type="entry name" value="Thioredoxin-like_sf"/>
</dbReference>
<dbReference type="Gene3D" id="3.40.30.10">
    <property type="entry name" value="Glutaredoxin"/>
    <property type="match status" value="1"/>
</dbReference>
<dbReference type="PANTHER" id="PTHR11571:SF150">
    <property type="entry name" value="GLUTATHIONE S-TRANSFERASE"/>
    <property type="match status" value="1"/>
</dbReference>
<reference evidence="3" key="1">
    <citation type="submission" date="2013-11" db="EMBL/GenBank/DDBJ databases">
        <title>antioxidant related genes in B. Koreanus.</title>
        <authorList>
            <person name="Rhee J.-S."/>
            <person name="Kim B.-M."/>
            <person name="Jeong C.-B."/>
            <person name="Lee J.-S."/>
        </authorList>
    </citation>
    <scope>NUCLEOTIDE SEQUENCE</scope>
</reference>
<dbReference type="InterPro" id="IPR004045">
    <property type="entry name" value="Glutathione_S-Trfase_N"/>
</dbReference>
<accession>A0A0A7DNA4</accession>
<dbReference type="SUPFAM" id="SSF52833">
    <property type="entry name" value="Thioredoxin-like"/>
    <property type="match status" value="1"/>
</dbReference>
<dbReference type="Pfam" id="PF14497">
    <property type="entry name" value="GST_C_3"/>
    <property type="match status" value="1"/>
</dbReference>
<dbReference type="GO" id="GO:0006749">
    <property type="term" value="P:glutathione metabolic process"/>
    <property type="evidence" value="ECO:0007669"/>
    <property type="project" value="TreeGrafter"/>
</dbReference>
<dbReference type="GO" id="GO:0004364">
    <property type="term" value="F:glutathione transferase activity"/>
    <property type="evidence" value="ECO:0007669"/>
    <property type="project" value="TreeGrafter"/>
</dbReference>
<dbReference type="InterPro" id="IPR010987">
    <property type="entry name" value="Glutathione-S-Trfase_C-like"/>
</dbReference>
<organism evidence="3">
    <name type="scientific">Brachionus koreanus</name>
    <dbReference type="NCBI Taxonomy" id="1199090"/>
    <lineage>
        <taxon>Eukaryota</taxon>
        <taxon>Metazoa</taxon>
        <taxon>Spiralia</taxon>
        <taxon>Gnathifera</taxon>
        <taxon>Rotifera</taxon>
        <taxon>Eurotatoria</taxon>
        <taxon>Monogononta</taxon>
        <taxon>Pseudotrocha</taxon>
        <taxon>Ploima</taxon>
        <taxon>Brachionidae</taxon>
        <taxon>Brachionus</taxon>
    </lineage>
</organism>
<dbReference type="InterPro" id="IPR036282">
    <property type="entry name" value="Glutathione-S-Trfase_C_sf"/>
</dbReference>
<dbReference type="SFLD" id="SFLDG01205">
    <property type="entry name" value="AMPS.1"/>
    <property type="match status" value="1"/>
</dbReference>
<dbReference type="Pfam" id="PF02798">
    <property type="entry name" value="GST_N"/>
    <property type="match status" value="1"/>
</dbReference>
<evidence type="ECO:0000313" key="3">
    <source>
        <dbReference type="EMBL" id="AIT99307.1"/>
    </source>
</evidence>